<dbReference type="InterPro" id="IPR013783">
    <property type="entry name" value="Ig-like_fold"/>
</dbReference>
<dbReference type="GO" id="GO:0019955">
    <property type="term" value="F:cytokine binding"/>
    <property type="evidence" value="ECO:0007669"/>
    <property type="project" value="TreeGrafter"/>
</dbReference>
<dbReference type="PANTHER" id="PTHR23036">
    <property type="entry name" value="CYTOKINE RECEPTOR"/>
    <property type="match status" value="1"/>
</dbReference>
<evidence type="ECO:0000256" key="1">
    <source>
        <dbReference type="ARBA" id="ARBA00022729"/>
    </source>
</evidence>
<gene>
    <name evidence="8" type="primary">LOC116293820</name>
</gene>
<reference evidence="8" key="1">
    <citation type="submission" date="2025-08" db="UniProtKB">
        <authorList>
            <consortium name="RefSeq"/>
        </authorList>
    </citation>
    <scope>IDENTIFICATION</scope>
    <source>
        <tissue evidence="8">Tentacle</tissue>
    </source>
</reference>
<dbReference type="Gene3D" id="2.60.40.10">
    <property type="entry name" value="Immunoglobulins"/>
    <property type="match status" value="2"/>
</dbReference>
<dbReference type="CDD" id="cd00063">
    <property type="entry name" value="FN3"/>
    <property type="match status" value="1"/>
</dbReference>
<dbReference type="GO" id="GO:0004896">
    <property type="term" value="F:cytokine receptor activity"/>
    <property type="evidence" value="ECO:0007669"/>
    <property type="project" value="TreeGrafter"/>
</dbReference>
<evidence type="ECO:0000313" key="7">
    <source>
        <dbReference type="Proteomes" id="UP000515163"/>
    </source>
</evidence>
<evidence type="ECO:0000256" key="3">
    <source>
        <dbReference type="ARBA" id="ARBA00023157"/>
    </source>
</evidence>
<dbReference type="InterPro" id="IPR036116">
    <property type="entry name" value="FN3_sf"/>
</dbReference>
<evidence type="ECO:0000256" key="2">
    <source>
        <dbReference type="ARBA" id="ARBA00022737"/>
    </source>
</evidence>
<keyword evidence="1" id="KW-0732">Signal</keyword>
<proteinExistence type="predicted"/>
<feature type="domain" description="Fibronectin type-III" evidence="6">
    <location>
        <begin position="50"/>
        <end position="153"/>
    </location>
</feature>
<protein>
    <submittedName>
        <fullName evidence="8">Receptor-type tyrosine-protein phosphatase F-like</fullName>
    </submittedName>
</protein>
<name>A0A6P8HL92_ACTTE</name>
<dbReference type="SMART" id="SM00060">
    <property type="entry name" value="FN3"/>
    <property type="match status" value="2"/>
</dbReference>
<dbReference type="FunFam" id="2.60.40.10:FF:000028">
    <property type="entry name" value="Neuronal cell adhesion molecule"/>
    <property type="match status" value="1"/>
</dbReference>
<evidence type="ECO:0000256" key="4">
    <source>
        <dbReference type="ARBA" id="ARBA00023170"/>
    </source>
</evidence>
<keyword evidence="5" id="KW-0325">Glycoprotein</keyword>
<dbReference type="GO" id="GO:0009897">
    <property type="term" value="C:external side of plasma membrane"/>
    <property type="evidence" value="ECO:0007669"/>
    <property type="project" value="TreeGrafter"/>
</dbReference>
<keyword evidence="2" id="KW-0677">Repeat</keyword>
<dbReference type="OrthoDB" id="6244967at2759"/>
<evidence type="ECO:0000256" key="5">
    <source>
        <dbReference type="ARBA" id="ARBA00023180"/>
    </source>
</evidence>
<accession>A0A6P8HL92</accession>
<keyword evidence="7" id="KW-1185">Reference proteome</keyword>
<dbReference type="RefSeq" id="XP_031557164.1">
    <property type="nucleotide sequence ID" value="XM_031701304.1"/>
</dbReference>
<sequence>MWRIKVPKTVTTKTLTGLKEFANYRVTLTVMLSSGEKTIETMAMTGEDVPDTAPVVTDIYPVRYDTMKVMWSSIPENHRNGIFRGYKIYYKELLYPRNKWEVFVVTGGDVTSTMVTGLKSYTEYCVKMSAFTSKGEYPDWGRKHCKIVKTPSLSIEVQARTMSFTEILLKFVKPEHSVPSKKVQVDYGKLKDELNMKKACYGSSCVIDNLEPDTMYYFRVTGYVYQRGETPTFTKIKTSRDEVLKFRRRIN</sequence>
<dbReference type="KEGG" id="aten:116293820"/>
<keyword evidence="4" id="KW-0675">Receptor</keyword>
<organism evidence="7 8">
    <name type="scientific">Actinia tenebrosa</name>
    <name type="common">Australian red waratah sea anemone</name>
    <dbReference type="NCBI Taxonomy" id="6105"/>
    <lineage>
        <taxon>Eukaryota</taxon>
        <taxon>Metazoa</taxon>
        <taxon>Cnidaria</taxon>
        <taxon>Anthozoa</taxon>
        <taxon>Hexacorallia</taxon>
        <taxon>Actiniaria</taxon>
        <taxon>Actiniidae</taxon>
        <taxon>Actinia</taxon>
    </lineage>
</organism>
<dbReference type="AlphaFoldDB" id="A0A6P8HL92"/>
<dbReference type="InterPro" id="IPR050379">
    <property type="entry name" value="Type-I_Cytokine_Rcpt"/>
</dbReference>
<dbReference type="InParanoid" id="A0A6P8HL92"/>
<dbReference type="InterPro" id="IPR003961">
    <property type="entry name" value="FN3_dom"/>
</dbReference>
<dbReference type="SUPFAM" id="SSF49265">
    <property type="entry name" value="Fibronectin type III"/>
    <property type="match status" value="2"/>
</dbReference>
<dbReference type="GO" id="GO:0043235">
    <property type="term" value="C:receptor complex"/>
    <property type="evidence" value="ECO:0007669"/>
    <property type="project" value="TreeGrafter"/>
</dbReference>
<dbReference type="Pfam" id="PF00041">
    <property type="entry name" value="fn3"/>
    <property type="match status" value="1"/>
</dbReference>
<dbReference type="Proteomes" id="UP000515163">
    <property type="component" value="Unplaced"/>
</dbReference>
<evidence type="ECO:0000313" key="8">
    <source>
        <dbReference type="RefSeq" id="XP_031557164.1"/>
    </source>
</evidence>
<evidence type="ECO:0000259" key="6">
    <source>
        <dbReference type="PROSITE" id="PS50853"/>
    </source>
</evidence>
<dbReference type="PROSITE" id="PS50853">
    <property type="entry name" value="FN3"/>
    <property type="match status" value="1"/>
</dbReference>
<dbReference type="GeneID" id="116293820"/>
<keyword evidence="3" id="KW-1015">Disulfide bond</keyword>
<dbReference type="PANTHER" id="PTHR23036:SF151">
    <property type="entry name" value="FIBRONECTIN TYPE-III DOMAIN-CONTAINING PROTEIN"/>
    <property type="match status" value="1"/>
</dbReference>